<dbReference type="InterPro" id="IPR033479">
    <property type="entry name" value="dCache_1"/>
</dbReference>
<dbReference type="Gene3D" id="1.10.287.950">
    <property type="entry name" value="Methyl-accepting chemotaxis protein"/>
    <property type="match status" value="1"/>
</dbReference>
<evidence type="ECO:0000256" key="7">
    <source>
        <dbReference type="ARBA" id="ARBA00029447"/>
    </source>
</evidence>
<protein>
    <submittedName>
        <fullName evidence="11">Methyl-accepting chemotaxis sensory transducer with Cache sensor</fullName>
    </submittedName>
</protein>
<gene>
    <name evidence="11" type="ORF">SAMN04487931_102393</name>
</gene>
<dbReference type="PANTHER" id="PTHR43531:SF14">
    <property type="entry name" value="METHYL-ACCEPTING CHEMOTAXIS PROTEIN I-RELATED"/>
    <property type="match status" value="1"/>
</dbReference>
<dbReference type="CDD" id="cd12914">
    <property type="entry name" value="PDC1_DGC_like"/>
    <property type="match status" value="1"/>
</dbReference>
<comment type="similarity">
    <text evidence="7">Belongs to the methyl-accepting chemotaxis (MCP) protein family.</text>
</comment>
<evidence type="ECO:0000256" key="6">
    <source>
        <dbReference type="ARBA" id="ARBA00023136"/>
    </source>
</evidence>
<keyword evidence="3" id="KW-0488">Methylation</keyword>
<feature type="domain" description="Methyl-accepting transducer" evidence="10">
    <location>
        <begin position="336"/>
        <end position="565"/>
    </location>
</feature>
<evidence type="ECO:0000313" key="12">
    <source>
        <dbReference type="Proteomes" id="UP000199608"/>
    </source>
</evidence>
<evidence type="ECO:0000256" key="2">
    <source>
        <dbReference type="ARBA" id="ARBA00022475"/>
    </source>
</evidence>
<dbReference type="SUPFAM" id="SSF103190">
    <property type="entry name" value="Sensory domain-like"/>
    <property type="match status" value="1"/>
</dbReference>
<evidence type="ECO:0000256" key="8">
    <source>
        <dbReference type="PROSITE-ProRule" id="PRU00284"/>
    </source>
</evidence>
<proteinExistence type="inferred from homology"/>
<keyword evidence="12" id="KW-1185">Reference proteome</keyword>
<keyword evidence="8" id="KW-0807">Transducer</keyword>
<evidence type="ECO:0000256" key="1">
    <source>
        <dbReference type="ARBA" id="ARBA00004651"/>
    </source>
</evidence>
<dbReference type="Gene3D" id="3.30.450.20">
    <property type="entry name" value="PAS domain"/>
    <property type="match status" value="1"/>
</dbReference>
<dbReference type="InterPro" id="IPR029151">
    <property type="entry name" value="Sensor-like_sf"/>
</dbReference>
<dbReference type="SUPFAM" id="SSF58104">
    <property type="entry name" value="Methyl-accepting chemotaxis protein (MCP) signaling domain"/>
    <property type="match status" value="1"/>
</dbReference>
<feature type="transmembrane region" description="Helical" evidence="9">
    <location>
        <begin position="299"/>
        <end position="318"/>
    </location>
</feature>
<dbReference type="InterPro" id="IPR051310">
    <property type="entry name" value="MCP_chemotaxis"/>
</dbReference>
<dbReference type="Pfam" id="PF02743">
    <property type="entry name" value="dCache_1"/>
    <property type="match status" value="1"/>
</dbReference>
<keyword evidence="5 9" id="KW-1133">Transmembrane helix</keyword>
<keyword evidence="4 9" id="KW-0812">Transmembrane</keyword>
<keyword evidence="6 9" id="KW-0472">Membrane</keyword>
<dbReference type="SMART" id="SM00283">
    <property type="entry name" value="MA"/>
    <property type="match status" value="1"/>
</dbReference>
<evidence type="ECO:0000256" key="5">
    <source>
        <dbReference type="ARBA" id="ARBA00022989"/>
    </source>
</evidence>
<dbReference type="GO" id="GO:0004888">
    <property type="term" value="F:transmembrane signaling receptor activity"/>
    <property type="evidence" value="ECO:0007669"/>
    <property type="project" value="TreeGrafter"/>
</dbReference>
<dbReference type="GO" id="GO:0005886">
    <property type="term" value="C:plasma membrane"/>
    <property type="evidence" value="ECO:0007669"/>
    <property type="project" value="UniProtKB-SubCell"/>
</dbReference>
<evidence type="ECO:0000256" key="4">
    <source>
        <dbReference type="ARBA" id="ARBA00022692"/>
    </source>
</evidence>
<dbReference type="PROSITE" id="PS50111">
    <property type="entry name" value="CHEMOTAXIS_TRANSDUC_2"/>
    <property type="match status" value="1"/>
</dbReference>
<organism evidence="11 12">
    <name type="scientific">Desulfobacula phenolica</name>
    <dbReference type="NCBI Taxonomy" id="90732"/>
    <lineage>
        <taxon>Bacteria</taxon>
        <taxon>Pseudomonadati</taxon>
        <taxon>Thermodesulfobacteriota</taxon>
        <taxon>Desulfobacteria</taxon>
        <taxon>Desulfobacterales</taxon>
        <taxon>Desulfobacteraceae</taxon>
        <taxon>Desulfobacula</taxon>
    </lineage>
</organism>
<comment type="subcellular location">
    <subcellularLocation>
        <location evidence="1">Cell membrane</location>
        <topology evidence="1">Multi-pass membrane protein</topology>
    </subcellularLocation>
</comment>
<evidence type="ECO:0000256" key="3">
    <source>
        <dbReference type="ARBA" id="ARBA00022481"/>
    </source>
</evidence>
<dbReference type="RefSeq" id="WP_092230861.1">
    <property type="nucleotide sequence ID" value="NZ_FNLL01000002.1"/>
</dbReference>
<dbReference type="PANTHER" id="PTHR43531">
    <property type="entry name" value="PROTEIN ICFG"/>
    <property type="match status" value="1"/>
</dbReference>
<evidence type="ECO:0000259" key="10">
    <source>
        <dbReference type="PROSITE" id="PS50111"/>
    </source>
</evidence>
<dbReference type="GO" id="GO:0007165">
    <property type="term" value="P:signal transduction"/>
    <property type="evidence" value="ECO:0007669"/>
    <property type="project" value="UniProtKB-KW"/>
</dbReference>
<dbReference type="CDD" id="cd12912">
    <property type="entry name" value="PDC2_MCP_like"/>
    <property type="match status" value="1"/>
</dbReference>
<name>A0A1H2E0X8_9BACT</name>
<dbReference type="InterPro" id="IPR004089">
    <property type="entry name" value="MCPsignal_dom"/>
</dbReference>
<evidence type="ECO:0000256" key="9">
    <source>
        <dbReference type="SAM" id="Phobius"/>
    </source>
</evidence>
<dbReference type="Pfam" id="PF00015">
    <property type="entry name" value="MCPsignal"/>
    <property type="match status" value="1"/>
</dbReference>
<dbReference type="GO" id="GO:0006935">
    <property type="term" value="P:chemotaxis"/>
    <property type="evidence" value="ECO:0007669"/>
    <property type="project" value="TreeGrafter"/>
</dbReference>
<evidence type="ECO:0000313" key="11">
    <source>
        <dbReference type="EMBL" id="SDT88731.1"/>
    </source>
</evidence>
<keyword evidence="2" id="KW-1003">Cell membrane</keyword>
<dbReference type="AlphaFoldDB" id="A0A1H2E0X8"/>
<sequence length="641" mass="68139">MKKRSLKFKLIFGGVLSVILPLALVGYVSISKSSTALVSIAKGQATQIASDLAAMTDVAVEQEIKLVKTLALEPLVVDAAGKVLEGGIDSAVTELKALDSFFLKVYEQIGSSYDLMFVADAGGNVIADSMGGAMRTKHISVADRDYFTAIKNGKNISIGTPVRSKASGKPVFVVVVPVKTNFGQLVGIFGVVAKLDTLSDKITKIKVGTTGYPFMLDKTGLAIAHPNKEYILELNLAKLNGMEAITSHMLAQKSGVDSYHFKGVDKIAGFAPVHTTGWSIGVTQDQAEFMAPVHVIRNIVFIAGVIFLIITILGVLWFTRSITLPINRIIAGLGEGSSQVAAASNQVASSSQSLAEGASQQAASIEETSASMEEMASMTMKNAENAKHADNLMREANQVVIDANESMGLLTHSMEDISNASEETSKIIKTIDEIAFQTNLLALNAAVEAARAGEAGAGFAVVADEVRNLAMRAADAAKNTADLIEGTVKKVSEGSKLVSKTNDSFGKVFVSTEKVGELVAEIAEASDEQSNGIEQVNTAISEMDKVVQQNAATAEESASASEEMNAQAEQLKVYVSDLFLVVTGSKGKASGISMKKNVKHLASNHQLIPAQERKFLQPRANEIKPDQVIPFDDNDDNFENF</sequence>
<reference evidence="12" key="1">
    <citation type="submission" date="2016-10" db="EMBL/GenBank/DDBJ databases">
        <authorList>
            <person name="Varghese N."/>
            <person name="Submissions S."/>
        </authorList>
    </citation>
    <scope>NUCLEOTIDE SEQUENCE [LARGE SCALE GENOMIC DNA]</scope>
    <source>
        <strain evidence="12">DSM 3384</strain>
    </source>
</reference>
<dbReference type="EMBL" id="FNLL01000002">
    <property type="protein sequence ID" value="SDT88731.1"/>
    <property type="molecule type" value="Genomic_DNA"/>
</dbReference>
<accession>A0A1H2E0X8</accession>
<dbReference type="Proteomes" id="UP000199608">
    <property type="component" value="Unassembled WGS sequence"/>
</dbReference>